<comment type="caution">
    <text evidence="4">The sequence shown here is derived from an EMBL/GenBank/DDBJ whole genome shotgun (WGS) entry which is preliminary data.</text>
</comment>
<dbReference type="EMBL" id="FMWB01000028">
    <property type="protein sequence ID" value="SCZ48603.1"/>
    <property type="molecule type" value="Genomic_DNA"/>
</dbReference>
<evidence type="ECO:0000313" key="5">
    <source>
        <dbReference type="Proteomes" id="UP000183046"/>
    </source>
</evidence>
<evidence type="ECO:0000259" key="2">
    <source>
        <dbReference type="Pfam" id="PF21522"/>
    </source>
</evidence>
<dbReference type="EMBL" id="MTLN01000006">
    <property type="protein sequence ID" value="ONN71238.1"/>
    <property type="molecule type" value="Genomic_DNA"/>
</dbReference>
<dbReference type="InterPro" id="IPR043129">
    <property type="entry name" value="ATPase_NBD"/>
</dbReference>
<feature type="domain" description="Actin-like protein N-terminal" evidence="1">
    <location>
        <begin position="14"/>
        <end position="163"/>
    </location>
</feature>
<dbReference type="Proteomes" id="UP000189310">
    <property type="component" value="Unassembled WGS sequence"/>
</dbReference>
<evidence type="ECO:0000313" key="4">
    <source>
        <dbReference type="EMBL" id="SCZ48603.1"/>
    </source>
</evidence>
<dbReference type="OrthoDB" id="143284at2"/>
<dbReference type="SUPFAM" id="SSF53067">
    <property type="entry name" value="Actin-like ATPase domain"/>
    <property type="match status" value="2"/>
</dbReference>
<sequence length="336" mass="36644">MTRKNHTAPAFVVGLDIGYSNVKRVDGYADAADPTQSIRPAQAAPLHSLNGNATLKEGEHYVQLDGEPWAAFLSAGRAGVTRELHADYPASKAYRALFNASISEACGEGRNEIDHLITGLPVSQMRQPQLVERLTAQLTGTHQVAPQREIQVHKVSVLPQPVGTLNYIYSTYEATDDLDEGVILVLDPGFFSVDWVVFRRGDIVRDSSDSSMEAMSALLEAINQAIAREFGGPGPGRDKIEIALQRGKPYIQLYGSKVELKPFVDQAVATVVPKALSNMKQQMRFLEGEAIDFVLMGGGGGGFYQAAAEEIFPLSKVITADRPIISNAYGYWLQHQ</sequence>
<reference evidence="3 6" key="3">
    <citation type="submission" date="2017-01" db="EMBL/GenBank/DDBJ databases">
        <title>Pseudomonas psychrotolerans genome sequencing and assembly.</title>
        <authorList>
            <person name="Vyas B."/>
            <person name="Mayilraj S."/>
        </authorList>
    </citation>
    <scope>NUCLEOTIDE SEQUENCE [LARGE SCALE GENOMIC DNA]</scope>
    <source>
        <strain evidence="3 6">SDS18</strain>
    </source>
</reference>
<protein>
    <submittedName>
        <fullName evidence="4">Plasmid segregation protein ParM</fullName>
    </submittedName>
</protein>
<evidence type="ECO:0000313" key="3">
    <source>
        <dbReference type="EMBL" id="ONN71238.1"/>
    </source>
</evidence>
<dbReference type="Pfam" id="PF21522">
    <property type="entry name" value="MreB-like_C"/>
    <property type="match status" value="1"/>
</dbReference>
<dbReference type="Gene3D" id="3.30.420.40">
    <property type="match status" value="2"/>
</dbReference>
<dbReference type="eggNOG" id="COG0443">
    <property type="taxonomic scope" value="Bacteria"/>
</dbReference>
<feature type="domain" description="Actin homologue MreB-like C-terminal" evidence="2">
    <location>
        <begin position="185"/>
        <end position="299"/>
    </location>
</feature>
<reference evidence="4" key="1">
    <citation type="submission" date="2016-10" db="EMBL/GenBank/DDBJ databases">
        <authorList>
            <person name="Varghese N."/>
            <person name="Submissions S."/>
        </authorList>
    </citation>
    <scope>NUCLEOTIDE SEQUENCE</scope>
    <source>
        <strain evidence="4">DSM 15758</strain>
    </source>
</reference>
<dbReference type="CDD" id="cd10227">
    <property type="entry name" value="ASKHA_NBD_ParM-like"/>
    <property type="match status" value="1"/>
</dbReference>
<dbReference type="InterPro" id="IPR049067">
    <property type="entry name" value="MreB-like_C"/>
</dbReference>
<reference evidence="5" key="2">
    <citation type="submission" date="2016-10" db="EMBL/GenBank/DDBJ databases">
        <authorList>
            <person name="de Groot N.N."/>
        </authorList>
    </citation>
    <scope>NUCLEOTIDE SEQUENCE [LARGE SCALE GENOMIC DNA]</scope>
    <source>
        <strain evidence="5">DSM 15758</strain>
    </source>
</reference>
<keyword evidence="6" id="KW-1185">Reference proteome</keyword>
<organism evidence="4 5">
    <name type="scientific">Pseudomonas oryzihabitans</name>
    <dbReference type="NCBI Taxonomy" id="47885"/>
    <lineage>
        <taxon>Bacteria</taxon>
        <taxon>Pseudomonadati</taxon>
        <taxon>Pseudomonadota</taxon>
        <taxon>Gammaproteobacteria</taxon>
        <taxon>Pseudomonadales</taxon>
        <taxon>Pseudomonadaceae</taxon>
        <taxon>Pseudomonas</taxon>
    </lineage>
</organism>
<proteinExistence type="predicted"/>
<dbReference type="Pfam" id="PF17989">
    <property type="entry name" value="ALP_N"/>
    <property type="match status" value="1"/>
</dbReference>
<evidence type="ECO:0000313" key="6">
    <source>
        <dbReference type="Proteomes" id="UP000189310"/>
    </source>
</evidence>
<evidence type="ECO:0000259" key="1">
    <source>
        <dbReference type="Pfam" id="PF17989"/>
    </source>
</evidence>
<gene>
    <name evidence="3" type="ORF">BVL52_12185</name>
    <name evidence="4" type="ORF">SAMN05216279_12828</name>
</gene>
<dbReference type="Proteomes" id="UP000183046">
    <property type="component" value="Unassembled WGS sequence"/>
</dbReference>
<name>A0A1G5PGH0_9PSED</name>
<accession>A0A1G5PGH0</accession>
<dbReference type="RefSeq" id="WP_074585299.1">
    <property type="nucleotide sequence ID" value="NZ_CP102429.1"/>
</dbReference>
<dbReference type="AlphaFoldDB" id="A0A1G5PGH0"/>
<dbReference type="InterPro" id="IPR040607">
    <property type="entry name" value="ALP_N"/>
</dbReference>